<keyword evidence="1" id="KW-0411">Iron-sulfur</keyword>
<dbReference type="InterPro" id="IPR029052">
    <property type="entry name" value="Metallo-depent_PP-like"/>
</dbReference>
<dbReference type="InterPro" id="IPR006311">
    <property type="entry name" value="TAT_signal"/>
</dbReference>
<dbReference type="GO" id="GO:0051536">
    <property type="term" value="F:iron-sulfur cluster binding"/>
    <property type="evidence" value="ECO:0007669"/>
    <property type="project" value="UniProtKB-KW"/>
</dbReference>
<dbReference type="PROSITE" id="PS51318">
    <property type="entry name" value="TAT"/>
    <property type="match status" value="1"/>
</dbReference>
<comment type="caution">
    <text evidence="2">The sequence shown here is derived from an EMBL/GenBank/DDBJ whole genome shotgun (WGS) entry which is preliminary data.</text>
</comment>
<accession>A0A5A9XHK7</accession>
<dbReference type="EMBL" id="SRSD01000004">
    <property type="protein sequence ID" value="KAA0892304.1"/>
    <property type="molecule type" value="Genomic_DNA"/>
</dbReference>
<dbReference type="SUPFAM" id="SSF56300">
    <property type="entry name" value="Metallo-dependent phosphatases"/>
    <property type="match status" value="1"/>
</dbReference>
<keyword evidence="1" id="KW-0479">Metal-binding</keyword>
<dbReference type="OrthoDB" id="9813914at2"/>
<dbReference type="Gene3D" id="3.60.21.10">
    <property type="match status" value="1"/>
</dbReference>
<organism evidence="2 3">
    <name type="scientific">Oryzomonas rubra</name>
    <dbReference type="NCBI Taxonomy" id="2509454"/>
    <lineage>
        <taxon>Bacteria</taxon>
        <taxon>Pseudomonadati</taxon>
        <taxon>Thermodesulfobacteriota</taxon>
        <taxon>Desulfuromonadia</taxon>
        <taxon>Geobacterales</taxon>
        <taxon>Geobacteraceae</taxon>
        <taxon>Oryzomonas</taxon>
    </lineage>
</organism>
<dbReference type="InterPro" id="IPR051918">
    <property type="entry name" value="STPP_CPPED1"/>
</dbReference>
<evidence type="ECO:0000313" key="3">
    <source>
        <dbReference type="Proteomes" id="UP000324298"/>
    </source>
</evidence>
<proteinExistence type="predicted"/>
<name>A0A5A9XHK7_9BACT</name>
<dbReference type="AlphaFoldDB" id="A0A5A9XHK7"/>
<evidence type="ECO:0000256" key="1">
    <source>
        <dbReference type="ARBA" id="ARBA00023014"/>
    </source>
</evidence>
<gene>
    <name evidence="2" type="ORF">ET418_08925</name>
</gene>
<reference evidence="2 3" key="1">
    <citation type="submission" date="2019-04" db="EMBL/GenBank/DDBJ databases">
        <title>Geobacter ruber sp. nov., ferric-reducing bacteria isolated from paddy soil.</title>
        <authorList>
            <person name="Xu Z."/>
            <person name="Masuda Y."/>
            <person name="Itoh H."/>
            <person name="Senoo K."/>
        </authorList>
    </citation>
    <scope>NUCLEOTIDE SEQUENCE [LARGE SCALE GENOMIC DNA]</scope>
    <source>
        <strain evidence="2 3">Red88</strain>
    </source>
</reference>
<protein>
    <submittedName>
        <fullName evidence="2">Metallophosphoesterase</fullName>
    </submittedName>
</protein>
<dbReference type="PANTHER" id="PTHR43143:SF6">
    <property type="entry name" value="BLL3016 PROTEIN"/>
    <property type="match status" value="1"/>
</dbReference>
<dbReference type="Proteomes" id="UP000324298">
    <property type="component" value="Unassembled WGS sequence"/>
</dbReference>
<sequence>MSQNDDKNDGLEPGATKGIDRREFIKRTAIGAGAVAATMVTGGCGGSSSASSVPPVAAAVGTKSPTAWKFAVMADTQWLAADDGKNPNTSAIGLITQLNQQFIAQGVKFAVQVGDLADQAYGASTEAGYATTALVCEDTRAVFAQSLYNNGIGFFVCRGNHDDTAATAAEFANIFPQTQNGKMNATPTATFTAVSGAPYPDTANQPLPAQSGSSFTIGSNFSTIGSPSNNLKGLSYGFDYNNARFVFIDQFTPNAVDATGVDGNGSAYSMNTTAKLQQTWITNTLAGKPTGGHAFVFSHKGLITQQHIDVLFGACPADADFAAAANTTTGAAAKTYVGSTGLNAFIRSMSSNSARLYFCGHDHIHNRSVVKTTDTGSAAQVTHVLCQSVSSKFYTPNENDTFGNSNVPAATSNDAFFCGGKRQTQLSQEVYAVGYYIVTVDGATVSVDYYSAPAYPSYGSPTENLITTTPTLNFTKRETFGYSLNGKQFVLGNGDSFTTVADTGPSGTTVAILSGANNNPNSDLSGRKFYNDVNTGWYTKTSSTVSDILALWGMGHTLGSDQTDTFTLSLSYSSGSPVLGTPDGNGNWINAVDQNLGGAKKFVQGPWKSGYALGTYGIDTATKTVWAVLNYNSYFAAVAGI</sequence>
<keyword evidence="3" id="KW-1185">Reference proteome</keyword>
<dbReference type="RefSeq" id="WP_149307242.1">
    <property type="nucleotide sequence ID" value="NZ_SRSD01000004.1"/>
</dbReference>
<keyword evidence="1" id="KW-0408">Iron</keyword>
<evidence type="ECO:0000313" key="2">
    <source>
        <dbReference type="EMBL" id="KAA0892304.1"/>
    </source>
</evidence>
<dbReference type="PANTHER" id="PTHR43143">
    <property type="entry name" value="METALLOPHOSPHOESTERASE, CALCINEURIN SUPERFAMILY"/>
    <property type="match status" value="1"/>
</dbReference>